<keyword evidence="4 7" id="KW-0540">Nuclease</keyword>
<evidence type="ECO:0000256" key="6">
    <source>
        <dbReference type="ARBA" id="ARBA00022839"/>
    </source>
</evidence>
<evidence type="ECO:0000256" key="2">
    <source>
        <dbReference type="ARBA" id="ARBA00011322"/>
    </source>
</evidence>
<comment type="subunit">
    <text evidence="2 7">Heterodimer of SbcC and SbcD.</text>
</comment>
<evidence type="ECO:0000313" key="11">
    <source>
        <dbReference type="Proteomes" id="UP000500890"/>
    </source>
</evidence>
<keyword evidence="7" id="KW-0233">DNA recombination</keyword>
<dbReference type="NCBIfam" id="TIGR00619">
    <property type="entry name" value="sbcd"/>
    <property type="match status" value="1"/>
</dbReference>
<reference evidence="10 11" key="1">
    <citation type="submission" date="2020-03" db="EMBL/GenBank/DDBJ databases">
        <title>Vagococcus sp. nov., isolated from beetles.</title>
        <authorList>
            <person name="Hyun D.-W."/>
            <person name="Bae J.-W."/>
        </authorList>
    </citation>
    <scope>NUCLEOTIDE SEQUENCE [LARGE SCALE GENOMIC DNA]</scope>
    <source>
        <strain evidence="10 11">HDW17A</strain>
    </source>
</reference>
<evidence type="ECO:0000256" key="1">
    <source>
        <dbReference type="ARBA" id="ARBA00010555"/>
    </source>
</evidence>
<organism evidence="10 11">
    <name type="scientific">Vagococcus coleopterorum</name>
    <dbReference type="NCBI Taxonomy" id="2714946"/>
    <lineage>
        <taxon>Bacteria</taxon>
        <taxon>Bacillati</taxon>
        <taxon>Bacillota</taxon>
        <taxon>Bacilli</taxon>
        <taxon>Lactobacillales</taxon>
        <taxon>Enterococcaceae</taxon>
        <taxon>Vagococcus</taxon>
    </lineage>
</organism>
<gene>
    <name evidence="7" type="primary">sbcD</name>
    <name evidence="10" type="ORF">G7081_03660</name>
</gene>
<dbReference type="GO" id="GO:0008408">
    <property type="term" value="F:3'-5' exonuclease activity"/>
    <property type="evidence" value="ECO:0007669"/>
    <property type="project" value="InterPro"/>
</dbReference>
<dbReference type="InterPro" id="IPR026843">
    <property type="entry name" value="SbcD_C"/>
</dbReference>
<keyword evidence="5 7" id="KW-0378">Hydrolase</keyword>
<proteinExistence type="inferred from homology"/>
<dbReference type="KEGG" id="vah:G7081_03660"/>
<dbReference type="GO" id="GO:0006260">
    <property type="term" value="P:DNA replication"/>
    <property type="evidence" value="ECO:0007669"/>
    <property type="project" value="UniProtKB-KW"/>
</dbReference>
<dbReference type="SUPFAM" id="SSF56300">
    <property type="entry name" value="Metallo-dependent phosphatases"/>
    <property type="match status" value="1"/>
</dbReference>
<dbReference type="PANTHER" id="PTHR30337">
    <property type="entry name" value="COMPONENT OF ATP-DEPENDENT DSDNA EXONUCLEASE"/>
    <property type="match status" value="1"/>
</dbReference>
<dbReference type="Gene3D" id="3.60.21.10">
    <property type="match status" value="1"/>
</dbReference>
<dbReference type="InterPro" id="IPR004843">
    <property type="entry name" value="Calcineurin-like_PHP"/>
</dbReference>
<evidence type="ECO:0000256" key="4">
    <source>
        <dbReference type="ARBA" id="ARBA00022722"/>
    </source>
</evidence>
<dbReference type="GO" id="GO:0004519">
    <property type="term" value="F:endonuclease activity"/>
    <property type="evidence" value="ECO:0007669"/>
    <property type="project" value="UniProtKB-KW"/>
</dbReference>
<dbReference type="EMBL" id="CP049886">
    <property type="protein sequence ID" value="QIL46232.1"/>
    <property type="molecule type" value="Genomic_DNA"/>
</dbReference>
<dbReference type="InterPro" id="IPR029052">
    <property type="entry name" value="Metallo-depent_PP-like"/>
</dbReference>
<feature type="domain" description="Nuclease SbcCD subunit D C-terminal" evidence="9">
    <location>
        <begin position="269"/>
        <end position="361"/>
    </location>
</feature>
<sequence length="389" mass="44275">MKLLHTADWHIGKQLNGFDLLDEQWHAFETIRQIAKDEKVDGIIIAGDLYDRAIPSVAAVEAFDKMLHILNIEDGLPVYAISGNHDGANRLNFGNRWFEENQLYLRTQISEAFQPVELNDVQIFMLPFFDPIDARIYFDIDEPSDLRSIDSAIALVIDRMKEQFNPSKKQILITHFHVTGEQNADYELTSETTSTVGGLNAVRATHFKDFDYVALGHLHLWQASPDKYVRYSGSPVKFNTKEATNEKGVYIVEITEKGVTSDFRKITPKNDLIVLKGTFDELMSKDFSSKQPKKGEAFFSVKLTDRPLVKNIRQSLSEVYGDVVELHFMGQSTVGTWDEEELSQRTVASDQDILKQFYEDVTAGQEMSLQQINLVEDVLQEVRKAGEEA</sequence>
<comment type="function">
    <text evidence="7">SbcCD cleaves DNA hairpin structures. These structures can inhibit DNA replication and are intermediates in certain DNA recombination reactions. The complex acts as a 3'-&gt;5' double strand exonuclease that can open hairpins. It also has a 5' single-strand endonuclease activity.</text>
</comment>
<evidence type="ECO:0000259" key="9">
    <source>
        <dbReference type="Pfam" id="PF12320"/>
    </source>
</evidence>
<evidence type="ECO:0000259" key="8">
    <source>
        <dbReference type="Pfam" id="PF00149"/>
    </source>
</evidence>
<dbReference type="CDD" id="cd00840">
    <property type="entry name" value="MPP_Mre11_N"/>
    <property type="match status" value="1"/>
</dbReference>
<name>A0A6G8AMQ7_9ENTE</name>
<keyword evidence="7" id="KW-0235">DNA replication</keyword>
<keyword evidence="6 7" id="KW-0269">Exonuclease</keyword>
<keyword evidence="7" id="KW-0255">Endonuclease</keyword>
<dbReference type="Pfam" id="PF00149">
    <property type="entry name" value="Metallophos"/>
    <property type="match status" value="1"/>
</dbReference>
<dbReference type="GO" id="GO:0006310">
    <property type="term" value="P:DNA recombination"/>
    <property type="evidence" value="ECO:0007669"/>
    <property type="project" value="UniProtKB-KW"/>
</dbReference>
<dbReference type="Proteomes" id="UP000500890">
    <property type="component" value="Chromosome"/>
</dbReference>
<dbReference type="RefSeq" id="WP_166007506.1">
    <property type="nucleotide sequence ID" value="NZ_CP049886.1"/>
</dbReference>
<dbReference type="InterPro" id="IPR050535">
    <property type="entry name" value="DNA_Repair-Maintenance_Comp"/>
</dbReference>
<keyword evidence="11" id="KW-1185">Reference proteome</keyword>
<dbReference type="Pfam" id="PF12320">
    <property type="entry name" value="SbcD_C"/>
    <property type="match status" value="1"/>
</dbReference>
<dbReference type="AlphaFoldDB" id="A0A6G8AMQ7"/>
<feature type="domain" description="Calcineurin-like phosphoesterase" evidence="8">
    <location>
        <begin position="1"/>
        <end position="219"/>
    </location>
</feature>
<evidence type="ECO:0000313" key="10">
    <source>
        <dbReference type="EMBL" id="QIL46232.1"/>
    </source>
</evidence>
<accession>A0A6G8AMQ7</accession>
<evidence type="ECO:0000256" key="7">
    <source>
        <dbReference type="RuleBase" id="RU363069"/>
    </source>
</evidence>
<protein>
    <recommendedName>
        <fullName evidence="3 7">Nuclease SbcCD subunit D</fullName>
    </recommendedName>
</protein>
<dbReference type="InterPro" id="IPR004593">
    <property type="entry name" value="SbcD"/>
</dbReference>
<dbReference type="InterPro" id="IPR041796">
    <property type="entry name" value="Mre11_N"/>
</dbReference>
<comment type="similarity">
    <text evidence="1 7">Belongs to the SbcD family.</text>
</comment>
<evidence type="ECO:0000256" key="3">
    <source>
        <dbReference type="ARBA" id="ARBA00013365"/>
    </source>
</evidence>
<evidence type="ECO:0000256" key="5">
    <source>
        <dbReference type="ARBA" id="ARBA00022801"/>
    </source>
</evidence>
<dbReference type="PANTHER" id="PTHR30337:SF0">
    <property type="entry name" value="NUCLEASE SBCCD SUBUNIT D"/>
    <property type="match status" value="1"/>
</dbReference>